<proteinExistence type="predicted"/>
<evidence type="ECO:0000313" key="11">
    <source>
        <dbReference type="Proteomes" id="UP000606490"/>
    </source>
</evidence>
<keyword evidence="3" id="KW-0597">Phosphoprotein</keyword>
<comment type="caution">
    <text evidence="10">The sequence shown here is derived from an EMBL/GenBank/DDBJ whole genome shotgun (WGS) entry which is preliminary data.</text>
</comment>
<gene>
    <name evidence="10" type="ORF">JMJ55_09105</name>
</gene>
<dbReference type="Pfam" id="PF22588">
    <property type="entry name" value="dCache_1_like"/>
    <property type="match status" value="1"/>
</dbReference>
<evidence type="ECO:0000256" key="5">
    <source>
        <dbReference type="ARBA" id="ARBA00022741"/>
    </source>
</evidence>
<dbReference type="InterPro" id="IPR054327">
    <property type="entry name" value="His-kinase-like_sensor"/>
</dbReference>
<evidence type="ECO:0000256" key="6">
    <source>
        <dbReference type="ARBA" id="ARBA00022777"/>
    </source>
</evidence>
<evidence type="ECO:0000313" key="10">
    <source>
        <dbReference type="EMBL" id="MBL6455479.1"/>
    </source>
</evidence>
<dbReference type="RefSeq" id="WP_202825214.1">
    <property type="nucleotide sequence ID" value="NZ_JAEUXJ010000003.1"/>
</dbReference>
<dbReference type="EC" id="2.7.13.3" evidence="2"/>
<keyword evidence="8" id="KW-1133">Transmembrane helix</keyword>
<dbReference type="Gene3D" id="3.30.565.10">
    <property type="entry name" value="Histidine kinase-like ATPase, C-terminal domain"/>
    <property type="match status" value="1"/>
</dbReference>
<dbReference type="EMBL" id="JAEUXJ010000003">
    <property type="protein sequence ID" value="MBL6455479.1"/>
    <property type="molecule type" value="Genomic_DNA"/>
</dbReference>
<dbReference type="CDD" id="cd12915">
    <property type="entry name" value="PDC2_DGC_like"/>
    <property type="match status" value="1"/>
</dbReference>
<dbReference type="PANTHER" id="PTHR41523">
    <property type="entry name" value="TWO-COMPONENT SYSTEM SENSOR PROTEIN"/>
    <property type="match status" value="1"/>
</dbReference>
<keyword evidence="5" id="KW-0547">Nucleotide-binding</keyword>
<keyword evidence="11" id="KW-1185">Reference proteome</keyword>
<evidence type="ECO:0000256" key="7">
    <source>
        <dbReference type="ARBA" id="ARBA00022840"/>
    </source>
</evidence>
<dbReference type="InterPro" id="IPR011102">
    <property type="entry name" value="Sig_transdc_His_kinase_HWE"/>
</dbReference>
<evidence type="ECO:0000256" key="1">
    <source>
        <dbReference type="ARBA" id="ARBA00000085"/>
    </source>
</evidence>
<reference evidence="10 11" key="1">
    <citation type="submission" date="2021-01" db="EMBL/GenBank/DDBJ databases">
        <title>Belnapia mucosa sp. nov. and Belnapia arida sp. nov., isolated from the Tabernas Desert (Almeria, Spain).</title>
        <authorList>
            <person name="Molina-Menor E."/>
            <person name="Vidal-Verdu A."/>
            <person name="Calonge A."/>
            <person name="Satari L."/>
            <person name="Pereto Magraner J."/>
            <person name="Porcar Miralles M."/>
        </authorList>
    </citation>
    <scope>NUCLEOTIDE SEQUENCE [LARGE SCALE GENOMIC DNA]</scope>
    <source>
        <strain evidence="10 11">T6</strain>
    </source>
</reference>
<evidence type="ECO:0000256" key="4">
    <source>
        <dbReference type="ARBA" id="ARBA00022679"/>
    </source>
</evidence>
<keyword evidence="6" id="KW-0418">Kinase</keyword>
<dbReference type="CDD" id="cd12914">
    <property type="entry name" value="PDC1_DGC_like"/>
    <property type="match status" value="1"/>
</dbReference>
<dbReference type="PANTHER" id="PTHR41523:SF8">
    <property type="entry name" value="ETHYLENE RESPONSE SENSOR PROTEIN"/>
    <property type="match status" value="1"/>
</dbReference>
<evidence type="ECO:0000259" key="9">
    <source>
        <dbReference type="SMART" id="SM00911"/>
    </source>
</evidence>
<protein>
    <recommendedName>
        <fullName evidence="2">histidine kinase</fullName>
        <ecNumber evidence="2">2.7.13.3</ecNumber>
    </recommendedName>
</protein>
<feature type="transmembrane region" description="Helical" evidence="8">
    <location>
        <begin position="276"/>
        <end position="295"/>
    </location>
</feature>
<keyword evidence="8" id="KW-0472">Membrane</keyword>
<evidence type="ECO:0000256" key="8">
    <source>
        <dbReference type="SAM" id="Phobius"/>
    </source>
</evidence>
<dbReference type="InterPro" id="IPR036890">
    <property type="entry name" value="HATPase_C_sf"/>
</dbReference>
<dbReference type="SMART" id="SM00911">
    <property type="entry name" value="HWE_HK"/>
    <property type="match status" value="1"/>
</dbReference>
<name>A0ABS1V458_9PROT</name>
<comment type="catalytic activity">
    <reaction evidence="1">
        <text>ATP + protein L-histidine = ADP + protein N-phospho-L-histidine.</text>
        <dbReference type="EC" id="2.7.13.3"/>
    </reaction>
</comment>
<keyword evidence="8" id="KW-0812">Transmembrane</keyword>
<sequence>MLALSVVLPMGLLGAVSALDRHLTYSAARREVQTTLDLVAGHARNVLQMQNVVLGAADRHFFGQPDHQILDNASANHGYARLLRKYAGETLRLIVFNADGLALVDSDLEHADPSFDVSDREFFRVHRTSAVSDIYISGPSNSRADGKPVFFVSLRRSSPDGQFVGVIVIGVEHRIMFDFWGSDLPDPNAAAALIKADGTYLVRKPAISLNNGKSVSAKGQLEFLIDSRQERKVQQGVSPLDQVTRLFAYRHVNAFPVLVTYGVPLDSVLASWRLRLGIHLAIGATVSLVLVLVVLHVRRRAIELQDLNLSLERRVEERTAEIRANDKRIRLLAREVDHRAKNALAVVQSILRMTPKKDVNRYAREVEGRVRALAHAQTLLSKAKWKGVNLRDILTAEFNAFISDEGRFHHQVTLTGAEVMLPAVATQPVAMIFHELATNAMKYGALSTTAGRLAVSWWIRIERPPNASTLLVQWDESGGPRLDGAPRSHGFGWRMLKSLIQTQLHGSFTARWESDGVKYDIQIPLETQRDH</sequence>
<keyword evidence="7" id="KW-0067">ATP-binding</keyword>
<dbReference type="Gene3D" id="3.30.450.20">
    <property type="entry name" value="PAS domain"/>
    <property type="match status" value="2"/>
</dbReference>
<evidence type="ECO:0000256" key="3">
    <source>
        <dbReference type="ARBA" id="ARBA00022553"/>
    </source>
</evidence>
<accession>A0ABS1V458</accession>
<feature type="domain" description="Signal transduction histidine kinase HWE region" evidence="9">
    <location>
        <begin position="335"/>
        <end position="418"/>
    </location>
</feature>
<dbReference type="Proteomes" id="UP000606490">
    <property type="component" value="Unassembled WGS sequence"/>
</dbReference>
<evidence type="ECO:0000256" key="2">
    <source>
        <dbReference type="ARBA" id="ARBA00012438"/>
    </source>
</evidence>
<organism evidence="10 11">
    <name type="scientific">Belnapia mucosa</name>
    <dbReference type="NCBI Taxonomy" id="2804532"/>
    <lineage>
        <taxon>Bacteria</taxon>
        <taxon>Pseudomonadati</taxon>
        <taxon>Pseudomonadota</taxon>
        <taxon>Alphaproteobacteria</taxon>
        <taxon>Acetobacterales</taxon>
        <taxon>Roseomonadaceae</taxon>
        <taxon>Belnapia</taxon>
    </lineage>
</organism>
<dbReference type="Pfam" id="PF07536">
    <property type="entry name" value="HWE_HK"/>
    <property type="match status" value="1"/>
</dbReference>
<keyword evidence="4" id="KW-0808">Transferase</keyword>